<evidence type="ECO:0000256" key="6">
    <source>
        <dbReference type="ARBA" id="ARBA00023295"/>
    </source>
</evidence>
<comment type="pathway">
    <text evidence="1 9">Glycan biosynthesis; sucrose metabolism.</text>
</comment>
<dbReference type="PANTHER" id="PTHR43101">
    <property type="entry name" value="BETA-FRUCTOSIDASE"/>
    <property type="match status" value="1"/>
</dbReference>
<dbReference type="InterPro" id="IPR023296">
    <property type="entry name" value="Glyco_hydro_beta-prop_sf"/>
</dbReference>
<dbReference type="GO" id="GO:0004564">
    <property type="term" value="F:beta-fructofuranosidase activity"/>
    <property type="evidence" value="ECO:0007669"/>
    <property type="project" value="UniProtKB-EC"/>
</dbReference>
<comment type="similarity">
    <text evidence="2 8">Belongs to the glycosyl hydrolase 32 family.</text>
</comment>
<dbReference type="InterPro" id="IPR051214">
    <property type="entry name" value="GH32_Enzymes"/>
</dbReference>
<comment type="catalytic activity">
    <reaction evidence="8">
        <text>Hydrolysis of terminal non-reducing beta-D-fructofuranoside residues in beta-D-fructofuranosides.</text>
        <dbReference type="EC" id="3.2.1.26"/>
    </reaction>
</comment>
<dbReference type="EMBL" id="JAKRYL010000012">
    <property type="protein sequence ID" value="MCL7747980.1"/>
    <property type="molecule type" value="Genomic_DNA"/>
</dbReference>
<feature type="domain" description="Glycosyl hydrolase family 32 C-terminal" evidence="11">
    <location>
        <begin position="341"/>
        <end position="487"/>
    </location>
</feature>
<protein>
    <recommendedName>
        <fullName evidence="4 8">Sucrose-6-phosphate hydrolase</fullName>
        <ecNumber evidence="3 8">3.2.1.26</ecNumber>
    </recommendedName>
    <alternativeName>
        <fullName evidence="7 9">Invertase</fullName>
    </alternativeName>
</protein>
<evidence type="ECO:0000256" key="3">
    <source>
        <dbReference type="ARBA" id="ARBA00012758"/>
    </source>
</evidence>
<dbReference type="InterPro" id="IPR013320">
    <property type="entry name" value="ConA-like_dom_sf"/>
</dbReference>
<dbReference type="InterPro" id="IPR013189">
    <property type="entry name" value="Glyco_hydro_32_C"/>
</dbReference>
<name>A0A9X2CTQ8_9BACI</name>
<dbReference type="GO" id="GO:0005737">
    <property type="term" value="C:cytoplasm"/>
    <property type="evidence" value="ECO:0007669"/>
    <property type="project" value="UniProtKB-SubCell"/>
</dbReference>
<gene>
    <name evidence="12" type="ORF">MF646_12685</name>
</gene>
<evidence type="ECO:0000256" key="8">
    <source>
        <dbReference type="RuleBase" id="RU362110"/>
    </source>
</evidence>
<dbReference type="SUPFAM" id="SSF75005">
    <property type="entry name" value="Arabinanase/levansucrase/invertase"/>
    <property type="match status" value="1"/>
</dbReference>
<dbReference type="InterPro" id="IPR001362">
    <property type="entry name" value="Glyco_hydro_32"/>
</dbReference>
<dbReference type="AlphaFoldDB" id="A0A9X2CTQ8"/>
<keyword evidence="13" id="KW-1185">Reference proteome</keyword>
<dbReference type="InterPro" id="IPR006232">
    <property type="entry name" value="Suc6P_hydrolase"/>
</dbReference>
<dbReference type="GO" id="GO:0005975">
    <property type="term" value="P:carbohydrate metabolic process"/>
    <property type="evidence" value="ECO:0007669"/>
    <property type="project" value="InterPro"/>
</dbReference>
<evidence type="ECO:0000256" key="5">
    <source>
        <dbReference type="ARBA" id="ARBA00022801"/>
    </source>
</evidence>
<dbReference type="SMART" id="SM00640">
    <property type="entry name" value="Glyco_32"/>
    <property type="match status" value="1"/>
</dbReference>
<dbReference type="Gene3D" id="2.60.120.560">
    <property type="entry name" value="Exo-inulinase, domain 1"/>
    <property type="match status" value="1"/>
</dbReference>
<accession>A0A9X2CTQ8</accession>
<dbReference type="EC" id="3.2.1.26" evidence="3 8"/>
<evidence type="ECO:0000259" key="10">
    <source>
        <dbReference type="Pfam" id="PF00251"/>
    </source>
</evidence>
<keyword evidence="5 8" id="KW-0378">Hydrolase</keyword>
<dbReference type="Proteomes" id="UP001139150">
    <property type="component" value="Unassembled WGS sequence"/>
</dbReference>
<dbReference type="PANTHER" id="PTHR43101:SF1">
    <property type="entry name" value="BETA-FRUCTOSIDASE"/>
    <property type="match status" value="1"/>
</dbReference>
<sequence>MTQHKQAVEKAIKSINQAKEEVSKNHWRLNYHVASPAYWINDPNGFSYYKGEYHLFYQHHPFTPQWGPMHWGHVKSKDLTHWEHLPVAIAPSEDYDRDGCFSGSAIEKDGKLYLMYTGHKWTGDNHDTDLEQVQCLAISEDGINFEKLTNNPVIGAAPEGDIHPNHIRDPKVWKHGDEYYCVIGNKTKNEVGQVLLYRSADLLEWEFLNVAAKGEGNFGYMWECPDIFHLDGQDVLMMSPQGMKPEGHLYHNLHQSGYVVGELDYESGKLGHGAFQLLDYGFDFYAPQTTVDEKGRRVMVAWMAMWESDMPEQEFEWAGAMTLPRQLFIKNGQIISKPMPEVETLREGLTEYEHVSFEGDHVFKDVSGDSLEIDVIIEAKEATRFGLKMRMNEELGEETVLSYDCNEEFLTLDRNKSGKGLDGTRRTPVKLHDNELHLRIFIDTSSIEVFVNDGEKVMTTRIYPDPTSTGIEFFADGLISVKKLKKWALGKSVGVSPIAASGLTE</sequence>
<evidence type="ECO:0000313" key="13">
    <source>
        <dbReference type="Proteomes" id="UP001139150"/>
    </source>
</evidence>
<evidence type="ECO:0000313" key="12">
    <source>
        <dbReference type="EMBL" id="MCL7747980.1"/>
    </source>
</evidence>
<evidence type="ECO:0000256" key="4">
    <source>
        <dbReference type="ARBA" id="ARBA00019623"/>
    </source>
</evidence>
<keyword evidence="9" id="KW-0963">Cytoplasm</keyword>
<comment type="function">
    <text evidence="9">Enables the bacterium to metabolize sucrose as a sole carbon source.</text>
</comment>
<comment type="subcellular location">
    <subcellularLocation>
        <location evidence="9">Cytoplasm</location>
    </subcellularLocation>
</comment>
<comment type="caution">
    <text evidence="12">The sequence shown here is derived from an EMBL/GenBank/DDBJ whole genome shotgun (WGS) entry which is preliminary data.</text>
</comment>
<dbReference type="NCBIfam" id="TIGR01322">
    <property type="entry name" value="scrB_fam"/>
    <property type="match status" value="1"/>
</dbReference>
<evidence type="ECO:0000256" key="9">
    <source>
        <dbReference type="RuleBase" id="RU365015"/>
    </source>
</evidence>
<proteinExistence type="inferred from homology"/>
<dbReference type="CDD" id="cd08996">
    <property type="entry name" value="GH32_FFase"/>
    <property type="match status" value="1"/>
</dbReference>
<evidence type="ECO:0000259" key="11">
    <source>
        <dbReference type="Pfam" id="PF08244"/>
    </source>
</evidence>
<evidence type="ECO:0000256" key="1">
    <source>
        <dbReference type="ARBA" id="ARBA00004914"/>
    </source>
</evidence>
<organism evidence="12 13">
    <name type="scientific">Halalkalibacter alkaliphilus</name>
    <dbReference type="NCBI Taxonomy" id="2917993"/>
    <lineage>
        <taxon>Bacteria</taxon>
        <taxon>Bacillati</taxon>
        <taxon>Bacillota</taxon>
        <taxon>Bacilli</taxon>
        <taxon>Bacillales</taxon>
        <taxon>Bacillaceae</taxon>
        <taxon>Halalkalibacter</taxon>
    </lineage>
</organism>
<dbReference type="SUPFAM" id="SSF49899">
    <property type="entry name" value="Concanavalin A-like lectins/glucanases"/>
    <property type="match status" value="1"/>
</dbReference>
<feature type="domain" description="Glycosyl hydrolase family 32 N-terminal" evidence="10">
    <location>
        <begin position="32"/>
        <end position="338"/>
    </location>
</feature>
<keyword evidence="6 8" id="KW-0326">Glycosidase</keyword>
<evidence type="ECO:0000256" key="2">
    <source>
        <dbReference type="ARBA" id="ARBA00009902"/>
    </source>
</evidence>
<keyword evidence="9" id="KW-0119">Carbohydrate metabolism</keyword>
<reference evidence="12" key="1">
    <citation type="submission" date="2022-02" db="EMBL/GenBank/DDBJ databases">
        <title>Halalkalibacter sp. nov. isolated from Lonar Lake, India.</title>
        <authorList>
            <person name="Joshi A."/>
            <person name="Thite S."/>
            <person name="Lodha T."/>
        </authorList>
    </citation>
    <scope>NUCLEOTIDE SEQUENCE</scope>
    <source>
        <strain evidence="12">MEB205</strain>
    </source>
</reference>
<evidence type="ECO:0000256" key="7">
    <source>
        <dbReference type="ARBA" id="ARBA00033367"/>
    </source>
</evidence>
<dbReference type="RefSeq" id="WP_250096873.1">
    <property type="nucleotide sequence ID" value="NZ_JAKRYL010000012.1"/>
</dbReference>
<dbReference type="Gene3D" id="2.115.10.20">
    <property type="entry name" value="Glycosyl hydrolase domain, family 43"/>
    <property type="match status" value="1"/>
</dbReference>
<dbReference type="Pfam" id="PF08244">
    <property type="entry name" value="Glyco_hydro_32C"/>
    <property type="match status" value="1"/>
</dbReference>
<dbReference type="InterPro" id="IPR013148">
    <property type="entry name" value="Glyco_hydro_32_N"/>
</dbReference>
<dbReference type="Pfam" id="PF00251">
    <property type="entry name" value="Glyco_hydro_32N"/>
    <property type="match status" value="1"/>
</dbReference>